<feature type="region of interest" description="Disordered" evidence="1">
    <location>
        <begin position="741"/>
        <end position="763"/>
    </location>
</feature>
<dbReference type="InterPro" id="IPR022244">
    <property type="entry name" value="DUF3769"/>
</dbReference>
<dbReference type="GO" id="GO:1990351">
    <property type="term" value="C:transporter complex"/>
    <property type="evidence" value="ECO:0007669"/>
    <property type="project" value="TreeGrafter"/>
</dbReference>
<organism evidence="2 3">
    <name type="scientific">Vasconcelosia minhoensis LEGE 07310</name>
    <dbReference type="NCBI Taxonomy" id="915328"/>
    <lineage>
        <taxon>Bacteria</taxon>
        <taxon>Bacillati</taxon>
        <taxon>Cyanobacteriota</taxon>
        <taxon>Cyanophyceae</taxon>
        <taxon>Nodosilineales</taxon>
        <taxon>Cymatolegaceae</taxon>
        <taxon>Vasconcelosia</taxon>
        <taxon>Vasconcelosia minhoensis</taxon>
    </lineage>
</organism>
<dbReference type="EMBL" id="JADEXG010000027">
    <property type="protein sequence ID" value="MBE9078182.1"/>
    <property type="molecule type" value="Genomic_DNA"/>
</dbReference>
<reference evidence="2" key="1">
    <citation type="submission" date="2020-10" db="EMBL/GenBank/DDBJ databases">
        <authorList>
            <person name="Castelo-Branco R."/>
            <person name="Eusebio N."/>
            <person name="Adriana R."/>
            <person name="Vieira A."/>
            <person name="Brugerolle De Fraissinette N."/>
            <person name="Rezende De Castro R."/>
            <person name="Schneider M.P."/>
            <person name="Vasconcelos V."/>
            <person name="Leao P.N."/>
        </authorList>
    </citation>
    <scope>NUCLEOTIDE SEQUENCE</scope>
    <source>
        <strain evidence="2">LEGE 07310</strain>
    </source>
</reference>
<name>A0A8J7A785_9CYAN</name>
<sequence length="763" mass="82970">MFYPDFPPERPPVELIEYADARFSRSSTALPSPISAAATAGEGVSRSASDLAEDQLVSPPGAGLGQLTLDDLRIEQPNRAARDTIAQTSTELLRLPAQPGSEPASEPAPLLENPLSAPYPVLTPDPPEATPDAAINADPPAGVAPGSALQLTSDYQEYDPIRQVVIAQGNVVLQLERSRLQADELRLNVVNRFALAEGNVLLSRGAQVIRGEQAEYSFTQGMGMIRSARGELFIPALESDFAKPLERRTGTIRPIYDPINPDRSLEVRNEGSLRLSTDSNAAFGAESTGSGVRQLRFEADRLFFDADGWQAEGVRITNDPFSPPELEFRARTAQLRNISPTQDELTLGRPRIVFDQGLSLPLLRSRFLFSRGSTDPTEDDSSPLPAEIGLDGRDRGGVFLESELIAVTRPGFNFSVAPQFFVNQAITGSNGGFFDLDNFGIATKLAAQLSPRTTLRGRANLSSLDPSKFTDELRANLQAQRFVGSHLLSLEAGYRERLYNGSLGFQDVQSNLGAVILSPAIPLGNQGPTLSYQASAQYITANTDRADLLGTAPEDNLISLGRFQGSASLTKSFQLWQGEPLPPTQFGGLRYTPEPVVPFLQLQTGLRATRTYYTNGDVQDTVAGSIGLVGQVGHLSRNFGDYTRFNISYYQALLGGAESPFTFDRDVDRSVLTLGITQQIYGPFLLGVQTAINLDTGEEVDTSFALEYSRRTYGLLVRYNPSQEVGFVGFRLSNLGWSGETAPFDQPPRRDVEGGIIQREPLQ</sequence>
<dbReference type="PANTHER" id="PTHR30189:SF1">
    <property type="entry name" value="LPS-ASSEMBLY PROTEIN LPTD"/>
    <property type="match status" value="1"/>
</dbReference>
<evidence type="ECO:0000256" key="1">
    <source>
        <dbReference type="SAM" id="MobiDB-lite"/>
    </source>
</evidence>
<dbReference type="Proteomes" id="UP000636505">
    <property type="component" value="Unassembled WGS sequence"/>
</dbReference>
<gene>
    <name evidence="2" type="ORF">IQ241_12915</name>
</gene>
<comment type="caution">
    <text evidence="2">The sequence shown here is derived from an EMBL/GenBank/DDBJ whole genome shotgun (WGS) entry which is preliminary data.</text>
</comment>
<dbReference type="PANTHER" id="PTHR30189">
    <property type="entry name" value="LPS-ASSEMBLY PROTEIN"/>
    <property type="match status" value="1"/>
</dbReference>
<proteinExistence type="predicted"/>
<evidence type="ECO:0000313" key="2">
    <source>
        <dbReference type="EMBL" id="MBE9078182.1"/>
    </source>
</evidence>
<dbReference type="RefSeq" id="WP_193907745.1">
    <property type="nucleotide sequence ID" value="NZ_JADEXG010000027.1"/>
</dbReference>
<evidence type="ECO:0000313" key="3">
    <source>
        <dbReference type="Proteomes" id="UP000636505"/>
    </source>
</evidence>
<dbReference type="AlphaFoldDB" id="A0A8J7A785"/>
<protein>
    <submittedName>
        <fullName evidence="2">DUF3769 domain-containing protein</fullName>
    </submittedName>
</protein>
<feature type="region of interest" description="Disordered" evidence="1">
    <location>
        <begin position="27"/>
        <end position="65"/>
    </location>
</feature>
<dbReference type="Pfam" id="PF12600">
    <property type="entry name" value="DUF3769"/>
    <property type="match status" value="1"/>
</dbReference>
<accession>A0A8J7A785</accession>
<feature type="region of interest" description="Disordered" evidence="1">
    <location>
        <begin position="96"/>
        <end position="147"/>
    </location>
</feature>
<dbReference type="InterPro" id="IPR050218">
    <property type="entry name" value="LptD"/>
</dbReference>
<keyword evidence="3" id="KW-1185">Reference proteome</keyword>
<dbReference type="GO" id="GO:0009279">
    <property type="term" value="C:cell outer membrane"/>
    <property type="evidence" value="ECO:0007669"/>
    <property type="project" value="TreeGrafter"/>
</dbReference>